<evidence type="ECO:0000259" key="12">
    <source>
        <dbReference type="Pfam" id="PF20260"/>
    </source>
</evidence>
<comment type="similarity">
    <text evidence="2">Belongs to the RNA methyltransferase RsmE family.</text>
</comment>
<comment type="catalytic activity">
    <reaction evidence="10">
        <text>uridine(1498) in 16S rRNA + S-adenosyl-L-methionine = N(3)-methyluridine(1498) in 16S rRNA + S-adenosyl-L-homocysteine + H(+)</text>
        <dbReference type="Rhea" id="RHEA:42920"/>
        <dbReference type="Rhea" id="RHEA-COMP:10283"/>
        <dbReference type="Rhea" id="RHEA-COMP:10284"/>
        <dbReference type="ChEBI" id="CHEBI:15378"/>
        <dbReference type="ChEBI" id="CHEBI:57856"/>
        <dbReference type="ChEBI" id="CHEBI:59789"/>
        <dbReference type="ChEBI" id="CHEBI:65315"/>
        <dbReference type="ChEBI" id="CHEBI:74502"/>
        <dbReference type="EC" id="2.1.1.193"/>
    </reaction>
</comment>
<evidence type="ECO:0000256" key="2">
    <source>
        <dbReference type="ARBA" id="ARBA00005528"/>
    </source>
</evidence>
<dbReference type="Pfam" id="PF20260">
    <property type="entry name" value="PUA_4"/>
    <property type="match status" value="1"/>
</dbReference>
<keyword evidence="8" id="KW-0949">S-adenosyl-L-methionine</keyword>
<dbReference type="PANTHER" id="PTHR30027:SF3">
    <property type="entry name" value="16S RRNA (URACIL(1498)-N(3))-METHYLTRANSFERASE"/>
    <property type="match status" value="1"/>
</dbReference>
<feature type="domain" description="Ribosomal RNA small subunit methyltransferase E methyltransferase" evidence="11">
    <location>
        <begin position="172"/>
        <end position="329"/>
    </location>
</feature>
<dbReference type="NCBIfam" id="TIGR00046">
    <property type="entry name" value="RsmE family RNA methyltransferase"/>
    <property type="match status" value="1"/>
</dbReference>
<evidence type="ECO:0000313" key="14">
    <source>
        <dbReference type="Proteomes" id="UP001497444"/>
    </source>
</evidence>
<keyword evidence="5" id="KW-0698">rRNA processing</keyword>
<accession>A0ABP0WVF2</accession>
<dbReference type="EC" id="2.1.1.193" evidence="3"/>
<proteinExistence type="inferred from homology"/>
<dbReference type="CDD" id="cd18084">
    <property type="entry name" value="RsmE-like"/>
    <property type="match status" value="1"/>
</dbReference>
<dbReference type="InterPro" id="IPR046886">
    <property type="entry name" value="RsmE_MTase_dom"/>
</dbReference>
<gene>
    <name evidence="13" type="ORF">CSSPJE1EN1_LOCUS16310</name>
</gene>
<comment type="function">
    <text evidence="9">Specifically methylates the N3 position of the uracil ring of uridine 1498 (m3U1498) in 16S rRNA. Acts on the fully assembled 30S ribosomal subunit.</text>
</comment>
<evidence type="ECO:0000256" key="3">
    <source>
        <dbReference type="ARBA" id="ARBA00012328"/>
    </source>
</evidence>
<reference evidence="13" key="1">
    <citation type="submission" date="2024-02" db="EMBL/GenBank/DDBJ databases">
        <authorList>
            <consortium name="ELIXIR-Norway"/>
            <consortium name="Elixir Norway"/>
        </authorList>
    </citation>
    <scope>NUCLEOTIDE SEQUENCE</scope>
</reference>
<feature type="domain" description="Ribosomal RNA small subunit methyltransferase E PUA-like" evidence="12">
    <location>
        <begin position="113"/>
        <end position="156"/>
    </location>
</feature>
<dbReference type="InterPro" id="IPR046887">
    <property type="entry name" value="RsmE_PUA-like"/>
</dbReference>
<evidence type="ECO:0000256" key="4">
    <source>
        <dbReference type="ARBA" id="ARBA00022490"/>
    </source>
</evidence>
<keyword evidence="7" id="KW-0808">Transferase</keyword>
<evidence type="ECO:0000256" key="6">
    <source>
        <dbReference type="ARBA" id="ARBA00022603"/>
    </source>
</evidence>
<comment type="subcellular location">
    <subcellularLocation>
        <location evidence="1">Cytoplasm</location>
    </subcellularLocation>
</comment>
<dbReference type="EMBL" id="OZ020098">
    <property type="protein sequence ID" value="CAK9270832.1"/>
    <property type="molecule type" value="Genomic_DNA"/>
</dbReference>
<evidence type="ECO:0000256" key="9">
    <source>
        <dbReference type="ARBA" id="ARBA00025699"/>
    </source>
</evidence>
<dbReference type="PANTHER" id="PTHR30027">
    <property type="entry name" value="RIBOSOMAL RNA SMALL SUBUNIT METHYLTRANSFERASE E"/>
    <property type="match status" value="1"/>
</dbReference>
<evidence type="ECO:0000256" key="5">
    <source>
        <dbReference type="ARBA" id="ARBA00022552"/>
    </source>
</evidence>
<evidence type="ECO:0000256" key="8">
    <source>
        <dbReference type="ARBA" id="ARBA00022691"/>
    </source>
</evidence>
<evidence type="ECO:0000256" key="7">
    <source>
        <dbReference type="ARBA" id="ARBA00022679"/>
    </source>
</evidence>
<evidence type="ECO:0000259" key="11">
    <source>
        <dbReference type="Pfam" id="PF04452"/>
    </source>
</evidence>
<organism evidence="13 14">
    <name type="scientific">Sphagnum jensenii</name>
    <dbReference type="NCBI Taxonomy" id="128206"/>
    <lineage>
        <taxon>Eukaryota</taxon>
        <taxon>Viridiplantae</taxon>
        <taxon>Streptophyta</taxon>
        <taxon>Embryophyta</taxon>
        <taxon>Bryophyta</taxon>
        <taxon>Sphagnophytina</taxon>
        <taxon>Sphagnopsida</taxon>
        <taxon>Sphagnales</taxon>
        <taxon>Sphagnaceae</taxon>
        <taxon>Sphagnum</taxon>
    </lineage>
</organism>
<keyword evidence="4" id="KW-0963">Cytoplasm</keyword>
<keyword evidence="6" id="KW-0489">Methyltransferase</keyword>
<name>A0ABP0WVF2_9BRYO</name>
<dbReference type="InterPro" id="IPR029026">
    <property type="entry name" value="tRNA_m1G_MTases_N"/>
</dbReference>
<dbReference type="SUPFAM" id="SSF88697">
    <property type="entry name" value="PUA domain-like"/>
    <property type="match status" value="1"/>
</dbReference>
<keyword evidence="14" id="KW-1185">Reference proteome</keyword>
<dbReference type="InterPro" id="IPR006700">
    <property type="entry name" value="RsmE"/>
</dbReference>
<dbReference type="InterPro" id="IPR029028">
    <property type="entry name" value="Alpha/beta_knot_MTases"/>
</dbReference>
<evidence type="ECO:0000256" key="10">
    <source>
        <dbReference type="ARBA" id="ARBA00047944"/>
    </source>
</evidence>
<dbReference type="Gene3D" id="3.40.1280.10">
    <property type="match status" value="1"/>
</dbReference>
<evidence type="ECO:0000256" key="1">
    <source>
        <dbReference type="ARBA" id="ARBA00004496"/>
    </source>
</evidence>
<dbReference type="Pfam" id="PF04452">
    <property type="entry name" value="Methyltrans_RNA"/>
    <property type="match status" value="1"/>
</dbReference>
<dbReference type="SUPFAM" id="SSF75217">
    <property type="entry name" value="alpha/beta knot"/>
    <property type="match status" value="1"/>
</dbReference>
<dbReference type="InterPro" id="IPR015947">
    <property type="entry name" value="PUA-like_sf"/>
</dbReference>
<evidence type="ECO:0000313" key="13">
    <source>
        <dbReference type="EMBL" id="CAK9270832.1"/>
    </source>
</evidence>
<sequence length="343" mass="37443">MVSQVLLRVWYQGRALTPEFSSLTRFNLNFQEERRRGGQEFSVLSSRHGFYNSSNKFSTNGHGLQVAAHSQFQNPGGIEDHQIPLIGANNPCGGLPRFHVDLLPAVKGMVVQLKGDEFWHMTRVLRLNLNDRVELFDGKGGIVEASLVQIRNTSVELAAVRTCQVLPPTSPHWHVAAAFGTLKGGRGDWLVEKCTELGAQSLTPLLTQRSPAIPGQRTDRWQRMSIAATKQCQRLHVLEVREPIGVQSLLPEVAKANVTFLATAGATPLVEAMTGVPKHLEGGLLLIGPEGDFTGEEIQMLVEAGAVAVGLGQCRLRVETAAIAMLATVMLMSDNHQTYARTS</sequence>
<dbReference type="Proteomes" id="UP001497444">
    <property type="component" value="Chromosome 3"/>
</dbReference>
<protein>
    <recommendedName>
        <fullName evidence="3">16S rRNA (uracil(1498)-N(3))-methyltransferase</fullName>
        <ecNumber evidence="3">2.1.1.193</ecNumber>
    </recommendedName>
</protein>